<dbReference type="AlphaFoldDB" id="A0A0P0YAX6"/>
<feature type="non-terminal residue" evidence="1">
    <location>
        <position position="151"/>
    </location>
</feature>
<accession>A0A0P0YAX6</accession>
<dbReference type="Proteomes" id="UP000059680">
    <property type="component" value="Chromosome 12"/>
</dbReference>
<dbReference type="PaxDb" id="39947-A0A0P0YAX6"/>
<reference evidence="1 2" key="3">
    <citation type="journal article" date="2013" name="Rice">
        <title>Improvement of the Oryza sativa Nipponbare reference genome using next generation sequence and optical map data.</title>
        <authorList>
            <person name="Kawahara Y."/>
            <person name="de la Bastide M."/>
            <person name="Hamilton J.P."/>
            <person name="Kanamori H."/>
            <person name="McCombie W.R."/>
            <person name="Ouyang S."/>
            <person name="Schwartz D.C."/>
            <person name="Tanaka T."/>
            <person name="Wu J."/>
            <person name="Zhou S."/>
            <person name="Childs K.L."/>
            <person name="Davidson R.M."/>
            <person name="Lin H."/>
            <person name="Quesada-Ocampo L."/>
            <person name="Vaillancourt B."/>
            <person name="Sakai H."/>
            <person name="Lee S.S."/>
            <person name="Kim J."/>
            <person name="Numa H."/>
            <person name="Itoh T."/>
            <person name="Buell C.R."/>
            <person name="Matsumoto T."/>
        </authorList>
    </citation>
    <scope>NUCLEOTIDE SEQUENCE [LARGE SCALE GENOMIC DNA]</scope>
    <source>
        <strain evidence="2">cv. Nipponbare</strain>
    </source>
</reference>
<organism evidence="1 2">
    <name type="scientific">Oryza sativa subsp. japonica</name>
    <name type="common">Rice</name>
    <dbReference type="NCBI Taxonomy" id="39947"/>
    <lineage>
        <taxon>Eukaryota</taxon>
        <taxon>Viridiplantae</taxon>
        <taxon>Streptophyta</taxon>
        <taxon>Embryophyta</taxon>
        <taxon>Tracheophyta</taxon>
        <taxon>Spermatophyta</taxon>
        <taxon>Magnoliopsida</taxon>
        <taxon>Liliopsida</taxon>
        <taxon>Poales</taxon>
        <taxon>Poaceae</taxon>
        <taxon>BOP clade</taxon>
        <taxon>Oryzoideae</taxon>
        <taxon>Oryzeae</taxon>
        <taxon>Oryzinae</taxon>
        <taxon>Oryza</taxon>
        <taxon>Oryza sativa</taxon>
    </lineage>
</organism>
<evidence type="ECO:0000313" key="2">
    <source>
        <dbReference type="Proteomes" id="UP000059680"/>
    </source>
</evidence>
<reference evidence="1 2" key="2">
    <citation type="journal article" date="2013" name="Plant Cell Physiol.">
        <title>Rice Annotation Project Database (RAP-DB): an integrative and interactive database for rice genomics.</title>
        <authorList>
            <person name="Sakai H."/>
            <person name="Lee S.S."/>
            <person name="Tanaka T."/>
            <person name="Numa H."/>
            <person name="Kim J."/>
            <person name="Kawahara Y."/>
            <person name="Wakimoto H."/>
            <person name="Yang C.C."/>
            <person name="Iwamoto M."/>
            <person name="Abe T."/>
            <person name="Yamada Y."/>
            <person name="Muto A."/>
            <person name="Inokuchi H."/>
            <person name="Ikemura T."/>
            <person name="Matsumoto T."/>
            <person name="Sasaki T."/>
            <person name="Itoh T."/>
        </authorList>
    </citation>
    <scope>NUCLEOTIDE SEQUENCE [LARGE SCALE GENOMIC DNA]</scope>
    <source>
        <strain evidence="2">cv. Nipponbare</strain>
    </source>
</reference>
<proteinExistence type="predicted"/>
<dbReference type="InParanoid" id="A0A0P0YAX6"/>
<keyword evidence="2" id="KW-1185">Reference proteome</keyword>
<evidence type="ECO:0000313" key="1">
    <source>
        <dbReference type="EMBL" id="BAT17391.1"/>
    </source>
</evidence>
<reference evidence="2" key="1">
    <citation type="journal article" date="2005" name="Nature">
        <title>The map-based sequence of the rice genome.</title>
        <authorList>
            <consortium name="International rice genome sequencing project (IRGSP)"/>
            <person name="Matsumoto T."/>
            <person name="Wu J."/>
            <person name="Kanamori H."/>
            <person name="Katayose Y."/>
            <person name="Fujisawa M."/>
            <person name="Namiki N."/>
            <person name="Mizuno H."/>
            <person name="Yamamoto K."/>
            <person name="Antonio B.A."/>
            <person name="Baba T."/>
            <person name="Sakata K."/>
            <person name="Nagamura Y."/>
            <person name="Aoki H."/>
            <person name="Arikawa K."/>
            <person name="Arita K."/>
            <person name="Bito T."/>
            <person name="Chiden Y."/>
            <person name="Fujitsuka N."/>
            <person name="Fukunaka R."/>
            <person name="Hamada M."/>
            <person name="Harada C."/>
            <person name="Hayashi A."/>
            <person name="Hijishita S."/>
            <person name="Honda M."/>
            <person name="Hosokawa S."/>
            <person name="Ichikawa Y."/>
            <person name="Idonuma A."/>
            <person name="Iijima M."/>
            <person name="Ikeda M."/>
            <person name="Ikeno M."/>
            <person name="Ito K."/>
            <person name="Ito S."/>
            <person name="Ito T."/>
            <person name="Ito Y."/>
            <person name="Ito Y."/>
            <person name="Iwabuchi A."/>
            <person name="Kamiya K."/>
            <person name="Karasawa W."/>
            <person name="Kurita K."/>
            <person name="Katagiri S."/>
            <person name="Kikuta A."/>
            <person name="Kobayashi H."/>
            <person name="Kobayashi N."/>
            <person name="Machita K."/>
            <person name="Maehara T."/>
            <person name="Masukawa M."/>
            <person name="Mizubayashi T."/>
            <person name="Mukai Y."/>
            <person name="Nagasaki H."/>
            <person name="Nagata Y."/>
            <person name="Naito S."/>
            <person name="Nakashima M."/>
            <person name="Nakama Y."/>
            <person name="Nakamichi Y."/>
            <person name="Nakamura M."/>
            <person name="Meguro A."/>
            <person name="Negishi M."/>
            <person name="Ohta I."/>
            <person name="Ohta T."/>
            <person name="Okamoto M."/>
            <person name="Ono N."/>
            <person name="Saji S."/>
            <person name="Sakaguchi M."/>
            <person name="Sakai K."/>
            <person name="Shibata M."/>
            <person name="Shimokawa T."/>
            <person name="Song J."/>
            <person name="Takazaki Y."/>
            <person name="Terasawa K."/>
            <person name="Tsugane M."/>
            <person name="Tsuji K."/>
            <person name="Ueda S."/>
            <person name="Waki K."/>
            <person name="Yamagata H."/>
            <person name="Yamamoto M."/>
            <person name="Yamamoto S."/>
            <person name="Yamane H."/>
            <person name="Yoshiki S."/>
            <person name="Yoshihara R."/>
            <person name="Yukawa K."/>
            <person name="Zhong H."/>
            <person name="Yano M."/>
            <person name="Yuan Q."/>
            <person name="Ouyang S."/>
            <person name="Liu J."/>
            <person name="Jones K.M."/>
            <person name="Gansberger K."/>
            <person name="Moffat K."/>
            <person name="Hill J."/>
            <person name="Bera J."/>
            <person name="Fadrosh D."/>
            <person name="Jin S."/>
            <person name="Johri S."/>
            <person name="Kim M."/>
            <person name="Overton L."/>
            <person name="Reardon M."/>
            <person name="Tsitrin T."/>
            <person name="Vuong H."/>
            <person name="Weaver B."/>
            <person name="Ciecko A."/>
            <person name="Tallon L."/>
            <person name="Jackson J."/>
            <person name="Pai G."/>
            <person name="Aken S.V."/>
            <person name="Utterback T."/>
            <person name="Reidmuller S."/>
            <person name="Feldblyum T."/>
            <person name="Hsiao J."/>
            <person name="Zismann V."/>
            <person name="Iobst S."/>
            <person name="de Vazeille A.R."/>
            <person name="Buell C.R."/>
            <person name="Ying K."/>
            <person name="Li Y."/>
            <person name="Lu T."/>
            <person name="Huang Y."/>
            <person name="Zhao Q."/>
            <person name="Feng Q."/>
            <person name="Zhang L."/>
            <person name="Zhu J."/>
            <person name="Weng Q."/>
            <person name="Mu J."/>
            <person name="Lu Y."/>
            <person name="Fan D."/>
            <person name="Liu Y."/>
            <person name="Guan J."/>
            <person name="Zhang Y."/>
            <person name="Yu S."/>
            <person name="Liu X."/>
            <person name="Zhang Y."/>
            <person name="Hong G."/>
            <person name="Han B."/>
            <person name="Choisne N."/>
            <person name="Demange N."/>
            <person name="Orjeda G."/>
            <person name="Samain S."/>
            <person name="Cattolico L."/>
            <person name="Pelletier E."/>
            <person name="Couloux A."/>
            <person name="Segurens B."/>
            <person name="Wincker P."/>
            <person name="D'Hont A."/>
            <person name="Scarpelli C."/>
            <person name="Weissenbach J."/>
            <person name="Salanoubat M."/>
            <person name="Quetier F."/>
            <person name="Yu Y."/>
            <person name="Kim H.R."/>
            <person name="Rambo T."/>
            <person name="Currie J."/>
            <person name="Collura K."/>
            <person name="Luo M."/>
            <person name="Yang T."/>
            <person name="Ammiraju J.S.S."/>
            <person name="Engler F."/>
            <person name="Soderlund C."/>
            <person name="Wing R.A."/>
            <person name="Palmer L.E."/>
            <person name="de la Bastide M."/>
            <person name="Spiegel L."/>
            <person name="Nascimento L."/>
            <person name="Zutavern T."/>
            <person name="O'Shaughnessy A."/>
            <person name="Dike S."/>
            <person name="Dedhia N."/>
            <person name="Preston R."/>
            <person name="Balija V."/>
            <person name="McCombie W.R."/>
            <person name="Chow T."/>
            <person name="Chen H."/>
            <person name="Chung M."/>
            <person name="Chen C."/>
            <person name="Shaw J."/>
            <person name="Wu H."/>
            <person name="Hsiao K."/>
            <person name="Chao Y."/>
            <person name="Chu M."/>
            <person name="Cheng C."/>
            <person name="Hour A."/>
            <person name="Lee P."/>
            <person name="Lin S."/>
            <person name="Lin Y."/>
            <person name="Liou J."/>
            <person name="Liu S."/>
            <person name="Hsing Y."/>
            <person name="Raghuvanshi S."/>
            <person name="Mohanty A."/>
            <person name="Bharti A.K."/>
            <person name="Gaur A."/>
            <person name="Gupta V."/>
            <person name="Kumar D."/>
            <person name="Ravi V."/>
            <person name="Vij S."/>
            <person name="Kapur A."/>
            <person name="Khurana P."/>
            <person name="Khurana P."/>
            <person name="Khurana J.P."/>
            <person name="Tyagi A.K."/>
            <person name="Gaikwad K."/>
            <person name="Singh A."/>
            <person name="Dalal V."/>
            <person name="Srivastava S."/>
            <person name="Dixit A."/>
            <person name="Pal A.K."/>
            <person name="Ghazi I.A."/>
            <person name="Yadav M."/>
            <person name="Pandit A."/>
            <person name="Bhargava A."/>
            <person name="Sureshbabu K."/>
            <person name="Batra K."/>
            <person name="Sharma T.R."/>
            <person name="Mohapatra T."/>
            <person name="Singh N.K."/>
            <person name="Messing J."/>
            <person name="Nelson A.B."/>
            <person name="Fuks G."/>
            <person name="Kavchok S."/>
            <person name="Keizer G."/>
            <person name="Linton E."/>
            <person name="Llaca V."/>
            <person name="Song R."/>
            <person name="Tanyolac B."/>
            <person name="Young S."/>
            <person name="Ho-Il K."/>
            <person name="Hahn J.H."/>
            <person name="Sangsakoo G."/>
            <person name="Vanavichit A."/>
            <person name="de Mattos Luiz.A.T."/>
            <person name="Zimmer P.D."/>
            <person name="Malone G."/>
            <person name="Dellagostin O."/>
            <person name="de Oliveira A.C."/>
            <person name="Bevan M."/>
            <person name="Bancroft I."/>
            <person name="Minx P."/>
            <person name="Cordum H."/>
            <person name="Wilson R."/>
            <person name="Cheng Z."/>
            <person name="Jin W."/>
            <person name="Jiang J."/>
            <person name="Leong S.A."/>
            <person name="Iwama H."/>
            <person name="Gojobori T."/>
            <person name="Itoh T."/>
            <person name="Niimura Y."/>
            <person name="Fujii Y."/>
            <person name="Habara T."/>
            <person name="Sakai H."/>
            <person name="Sato Y."/>
            <person name="Wilson G."/>
            <person name="Kumar K."/>
            <person name="McCouch S."/>
            <person name="Juretic N."/>
            <person name="Hoen D."/>
            <person name="Wright S."/>
            <person name="Bruskiewich R."/>
            <person name="Bureau T."/>
            <person name="Miyao A."/>
            <person name="Hirochika H."/>
            <person name="Nishikawa T."/>
            <person name="Kadowaki K."/>
            <person name="Sugiura M."/>
            <person name="Burr B."/>
            <person name="Sasaki T."/>
        </authorList>
    </citation>
    <scope>NUCLEOTIDE SEQUENCE [LARGE SCALE GENOMIC DNA]</scope>
    <source>
        <strain evidence="2">cv. Nipponbare</strain>
    </source>
</reference>
<protein>
    <submittedName>
        <fullName evidence="1">Os12g0518200 protein</fullName>
    </submittedName>
</protein>
<sequence length="151" mass="17092">YTPTNTTHALLFLYRDGESKYEALFCRHHRSTDLHWHVCDIQGCFQPRNEHLHLHLLSPSSWLPHLAACSSSTKEKCTTGHDTWGAHKALLLCLNRDYAWGKSVPCKPQVHLCNGGICSRQLTPSHHLLLGSAFEDGVCEAEELFRHSQGH</sequence>
<gene>
    <name evidence="1" type="ordered locus">Os12g0518200</name>
    <name evidence="1" type="ORF">OSNPB_120518200</name>
</gene>
<name>A0A0P0YAX6_ORYSJ</name>
<dbReference type="EMBL" id="AP014968">
    <property type="protein sequence ID" value="BAT17391.1"/>
    <property type="molecule type" value="Genomic_DNA"/>
</dbReference>
<dbReference type="Gramene" id="Os12t0518200-01">
    <property type="protein sequence ID" value="Os12t0518200-01"/>
    <property type="gene ID" value="Os12g0518200"/>
</dbReference>